<dbReference type="AlphaFoldDB" id="A0A8H8P4X1"/>
<protein>
    <submittedName>
        <fullName evidence="2">Uncharacterized protein</fullName>
    </submittedName>
</protein>
<reference evidence="2" key="1">
    <citation type="submission" date="2020-05" db="EMBL/GenBank/DDBJ databases">
        <title>Evolutionary and genomic comparisons of hybrid uninucleate and nonhybrid Rhizoctonia fungi.</title>
        <authorList>
            <person name="Li C."/>
            <person name="Chen X."/>
        </authorList>
    </citation>
    <scope>NUCLEOTIDE SEQUENCE</scope>
    <source>
        <strain evidence="2">AG-1 IA</strain>
    </source>
</reference>
<dbReference type="EMBL" id="CP059669">
    <property type="protein sequence ID" value="QRW24382.1"/>
    <property type="molecule type" value="Genomic_DNA"/>
</dbReference>
<organism evidence="2 3">
    <name type="scientific">Rhizoctonia solani</name>
    <dbReference type="NCBI Taxonomy" id="456999"/>
    <lineage>
        <taxon>Eukaryota</taxon>
        <taxon>Fungi</taxon>
        <taxon>Dikarya</taxon>
        <taxon>Basidiomycota</taxon>
        <taxon>Agaricomycotina</taxon>
        <taxon>Agaricomycetes</taxon>
        <taxon>Cantharellales</taxon>
        <taxon>Ceratobasidiaceae</taxon>
        <taxon>Rhizoctonia</taxon>
    </lineage>
</organism>
<gene>
    <name evidence="2" type="ORF">RhiXN_11294</name>
</gene>
<proteinExistence type="predicted"/>
<dbReference type="Proteomes" id="UP000650533">
    <property type="component" value="Chromosome 12"/>
</dbReference>
<keyword evidence="1" id="KW-0732">Signal</keyword>
<dbReference type="RefSeq" id="XP_043184619.1">
    <property type="nucleotide sequence ID" value="XM_043331109.1"/>
</dbReference>
<dbReference type="GeneID" id="67033572"/>
<evidence type="ECO:0000313" key="3">
    <source>
        <dbReference type="Proteomes" id="UP000650533"/>
    </source>
</evidence>
<feature type="chain" id="PRO_5034039207" evidence="1">
    <location>
        <begin position="26"/>
        <end position="168"/>
    </location>
</feature>
<accession>A0A8H8P4X1</accession>
<evidence type="ECO:0000256" key="1">
    <source>
        <dbReference type="SAM" id="SignalP"/>
    </source>
</evidence>
<sequence length="168" mass="19071">MGWNPIHGTNRTLWVLNSLHHVLVCGPTKRPLCSTNPNCYYKPYWEVTLASWRVDAELEDDVVPPKVWKDVDLAQPRPWWMPRWAMQVLCLEQGLPPNHPKDPAWLAMLGGCQTAQKKADRQALRTQQEWEMIPALESIDEAGESNSGSINNNVEWGLPTSSFGILLS</sequence>
<feature type="signal peptide" evidence="1">
    <location>
        <begin position="1"/>
        <end position="25"/>
    </location>
</feature>
<evidence type="ECO:0000313" key="2">
    <source>
        <dbReference type="EMBL" id="QRW24382.1"/>
    </source>
</evidence>
<dbReference type="KEGG" id="rsx:RhiXN_11294"/>
<name>A0A8H8P4X1_9AGAM</name>